<name>A0A8X6NIY0_NEPPI</name>
<dbReference type="Proteomes" id="UP000887013">
    <property type="component" value="Unassembled WGS sequence"/>
</dbReference>
<protein>
    <submittedName>
        <fullName evidence="1">Uncharacterized protein</fullName>
    </submittedName>
</protein>
<sequence length="30" mass="4015">FYYIYLYYFVIIRQFKYDERQKLTKKNIEK</sequence>
<proteinExistence type="predicted"/>
<accession>A0A8X6NIY0</accession>
<reference evidence="1" key="1">
    <citation type="submission" date="2020-08" db="EMBL/GenBank/DDBJ databases">
        <title>Multicomponent nature underlies the extraordinary mechanical properties of spider dragline silk.</title>
        <authorList>
            <person name="Kono N."/>
            <person name="Nakamura H."/>
            <person name="Mori M."/>
            <person name="Yoshida Y."/>
            <person name="Ohtoshi R."/>
            <person name="Malay A.D."/>
            <person name="Moran D.A.P."/>
            <person name="Tomita M."/>
            <person name="Numata K."/>
            <person name="Arakawa K."/>
        </authorList>
    </citation>
    <scope>NUCLEOTIDE SEQUENCE</scope>
</reference>
<organism evidence="1 2">
    <name type="scientific">Nephila pilipes</name>
    <name type="common">Giant wood spider</name>
    <name type="synonym">Nephila maculata</name>
    <dbReference type="NCBI Taxonomy" id="299642"/>
    <lineage>
        <taxon>Eukaryota</taxon>
        <taxon>Metazoa</taxon>
        <taxon>Ecdysozoa</taxon>
        <taxon>Arthropoda</taxon>
        <taxon>Chelicerata</taxon>
        <taxon>Arachnida</taxon>
        <taxon>Araneae</taxon>
        <taxon>Araneomorphae</taxon>
        <taxon>Entelegynae</taxon>
        <taxon>Araneoidea</taxon>
        <taxon>Nephilidae</taxon>
        <taxon>Nephila</taxon>
    </lineage>
</organism>
<feature type="non-terminal residue" evidence="1">
    <location>
        <position position="1"/>
    </location>
</feature>
<comment type="caution">
    <text evidence="1">The sequence shown here is derived from an EMBL/GenBank/DDBJ whole genome shotgun (WGS) entry which is preliminary data.</text>
</comment>
<evidence type="ECO:0000313" key="1">
    <source>
        <dbReference type="EMBL" id="GFT15427.1"/>
    </source>
</evidence>
<gene>
    <name evidence="1" type="ORF">NPIL_298941</name>
</gene>
<dbReference type="EMBL" id="BMAW01058266">
    <property type="protein sequence ID" value="GFT15427.1"/>
    <property type="molecule type" value="Genomic_DNA"/>
</dbReference>
<dbReference type="AlphaFoldDB" id="A0A8X6NIY0"/>
<keyword evidence="2" id="KW-1185">Reference proteome</keyword>
<evidence type="ECO:0000313" key="2">
    <source>
        <dbReference type="Proteomes" id="UP000887013"/>
    </source>
</evidence>